<name>A0AAV5GYB3_9BASI</name>
<organism evidence="3 4">
    <name type="scientific">Rhodotorula paludigena</name>
    <dbReference type="NCBI Taxonomy" id="86838"/>
    <lineage>
        <taxon>Eukaryota</taxon>
        <taxon>Fungi</taxon>
        <taxon>Dikarya</taxon>
        <taxon>Basidiomycota</taxon>
        <taxon>Pucciniomycotina</taxon>
        <taxon>Microbotryomycetes</taxon>
        <taxon>Sporidiobolales</taxon>
        <taxon>Sporidiobolaceae</taxon>
        <taxon>Rhodotorula</taxon>
    </lineage>
</organism>
<feature type="region of interest" description="Disordered" evidence="2">
    <location>
        <begin position="69"/>
        <end position="107"/>
    </location>
</feature>
<dbReference type="AlphaFoldDB" id="A0AAV5GYB3"/>
<feature type="coiled-coil region" evidence="1">
    <location>
        <begin position="315"/>
        <end position="342"/>
    </location>
</feature>
<accession>A0AAV5GYB3</accession>
<feature type="region of interest" description="Disordered" evidence="2">
    <location>
        <begin position="133"/>
        <end position="263"/>
    </location>
</feature>
<dbReference type="EMBL" id="BQKY01000017">
    <property type="protein sequence ID" value="GJN94496.1"/>
    <property type="molecule type" value="Genomic_DNA"/>
</dbReference>
<feature type="compositionally biased region" description="Polar residues" evidence="2">
    <location>
        <begin position="19"/>
        <end position="29"/>
    </location>
</feature>
<dbReference type="Proteomes" id="UP001342314">
    <property type="component" value="Unassembled WGS sequence"/>
</dbReference>
<proteinExistence type="predicted"/>
<evidence type="ECO:0000313" key="3">
    <source>
        <dbReference type="EMBL" id="GJN94496.1"/>
    </source>
</evidence>
<sequence>MAKSFDSATYLRGLGWNGPGSSLNNSASGRSKPVTVAQKKTLSGVGRDRDTSFAWWDAVFTSVATKVGGDKTDQQHRTSTGILSHRPPPPQGNAYEPLTDEQKAARSTGLNLDAMAAVKLEMARRQLYSGFLRGSTLTGSNDDPKSPPASSASAGASVGKENDPSGRKKRKRDEQQERSEEKLAKVERKEAKRKRKEEKEARKAAKRDRKGKGKEVDSALSSSAAESTASSALVSVDVSTTGTPTEGEAEAPPSKEERRAQKKLRKSLAALAAVESASSAASPAPVVASIVATAASTPVTSASSVGADEAAYLEAKAVARRAEKEERRLAKLAKKALKEKSKTQA</sequence>
<evidence type="ECO:0000256" key="1">
    <source>
        <dbReference type="SAM" id="Coils"/>
    </source>
</evidence>
<evidence type="ECO:0000256" key="2">
    <source>
        <dbReference type="SAM" id="MobiDB-lite"/>
    </source>
</evidence>
<feature type="compositionally biased region" description="Basic and acidic residues" evidence="2">
    <location>
        <begin position="160"/>
        <end position="190"/>
    </location>
</feature>
<reference evidence="3 4" key="1">
    <citation type="submission" date="2021-12" db="EMBL/GenBank/DDBJ databases">
        <title>High titer production of polyol ester of fatty acids by Rhodotorula paludigena BS15 towards product separation-free biomass refinery.</title>
        <authorList>
            <person name="Mano J."/>
            <person name="Ono H."/>
            <person name="Tanaka T."/>
            <person name="Naito K."/>
            <person name="Sushida H."/>
            <person name="Ike M."/>
            <person name="Tokuyasu K."/>
            <person name="Kitaoka M."/>
        </authorList>
    </citation>
    <scope>NUCLEOTIDE SEQUENCE [LARGE SCALE GENOMIC DNA]</scope>
    <source>
        <strain evidence="3 4">BS15</strain>
    </source>
</reference>
<keyword evidence="1" id="KW-0175">Coiled coil</keyword>
<evidence type="ECO:0000313" key="4">
    <source>
        <dbReference type="Proteomes" id="UP001342314"/>
    </source>
</evidence>
<protein>
    <recommendedName>
        <fullName evidence="5">G-patch domain-containing protein</fullName>
    </recommendedName>
</protein>
<evidence type="ECO:0008006" key="5">
    <source>
        <dbReference type="Google" id="ProtNLM"/>
    </source>
</evidence>
<feature type="region of interest" description="Disordered" evidence="2">
    <location>
        <begin position="1"/>
        <end position="43"/>
    </location>
</feature>
<feature type="compositionally biased region" description="Low complexity" evidence="2">
    <location>
        <begin position="148"/>
        <end position="157"/>
    </location>
</feature>
<comment type="caution">
    <text evidence="3">The sequence shown here is derived from an EMBL/GenBank/DDBJ whole genome shotgun (WGS) entry which is preliminary data.</text>
</comment>
<feature type="compositionally biased region" description="Low complexity" evidence="2">
    <location>
        <begin position="218"/>
        <end position="252"/>
    </location>
</feature>
<keyword evidence="4" id="KW-1185">Reference proteome</keyword>
<gene>
    <name evidence="3" type="ORF">Rhopal_007578-T1</name>
</gene>